<dbReference type="InterPro" id="IPR036179">
    <property type="entry name" value="Ig-like_dom_sf"/>
</dbReference>
<reference evidence="2" key="1">
    <citation type="submission" date="2025-08" db="UniProtKB">
        <authorList>
            <consortium name="Ensembl"/>
        </authorList>
    </citation>
    <scope>IDENTIFICATION</scope>
</reference>
<dbReference type="Ensembl" id="ENSSSCT00025012872.1">
    <property type="protein sequence ID" value="ENSSSCP00025005063.1"/>
    <property type="gene ID" value="ENSSSCG00025009770.1"/>
</dbReference>
<dbReference type="InterPro" id="IPR013106">
    <property type="entry name" value="Ig_V-set"/>
</dbReference>
<protein>
    <recommendedName>
        <fullName evidence="1">Immunoglobulin V-set domain-containing protein</fullName>
    </recommendedName>
</protein>
<proteinExistence type="predicted"/>
<sequence>MDVRAPMQLLGSCCSGSQVRRETLTMTPTADSCPSALLTQSPSLAGPVRVLAVSWYQQQQRKAPKLLIYYASSLQSGVPSQFKDSGYGTDFTLTISGLQAEDVGTYYCQQEYSAPPTVLQASRKKPRVADA</sequence>
<dbReference type="Proteomes" id="UP000694727">
    <property type="component" value="Unplaced"/>
</dbReference>
<dbReference type="SMART" id="SM00406">
    <property type="entry name" value="IGv"/>
    <property type="match status" value="1"/>
</dbReference>
<name>A0A8D0QZJ2_PIG</name>
<dbReference type="InterPro" id="IPR050150">
    <property type="entry name" value="IgV_Light_Chain"/>
</dbReference>
<feature type="domain" description="Immunoglobulin V-set" evidence="1">
    <location>
        <begin position="23"/>
        <end position="110"/>
    </location>
</feature>
<evidence type="ECO:0000313" key="2">
    <source>
        <dbReference type="Ensembl" id="ENSSSCP00025005063.1"/>
    </source>
</evidence>
<organism evidence="2 3">
    <name type="scientific">Sus scrofa</name>
    <name type="common">Pig</name>
    <dbReference type="NCBI Taxonomy" id="9823"/>
    <lineage>
        <taxon>Eukaryota</taxon>
        <taxon>Metazoa</taxon>
        <taxon>Chordata</taxon>
        <taxon>Craniata</taxon>
        <taxon>Vertebrata</taxon>
        <taxon>Euteleostomi</taxon>
        <taxon>Mammalia</taxon>
        <taxon>Eutheria</taxon>
        <taxon>Laurasiatheria</taxon>
        <taxon>Artiodactyla</taxon>
        <taxon>Suina</taxon>
        <taxon>Suidae</taxon>
        <taxon>Sus</taxon>
    </lineage>
</organism>
<evidence type="ECO:0000259" key="1">
    <source>
        <dbReference type="SMART" id="SM00406"/>
    </source>
</evidence>
<accession>A0A8D0QZJ2</accession>
<evidence type="ECO:0000313" key="3">
    <source>
        <dbReference type="Proteomes" id="UP000694727"/>
    </source>
</evidence>
<dbReference type="InterPro" id="IPR013783">
    <property type="entry name" value="Ig-like_fold"/>
</dbReference>
<dbReference type="Gene3D" id="2.60.40.10">
    <property type="entry name" value="Immunoglobulins"/>
    <property type="match status" value="1"/>
</dbReference>
<dbReference type="Pfam" id="PF07686">
    <property type="entry name" value="V-set"/>
    <property type="match status" value="1"/>
</dbReference>
<dbReference type="AlphaFoldDB" id="A0A8D0QZJ2"/>
<dbReference type="SUPFAM" id="SSF48726">
    <property type="entry name" value="Immunoglobulin"/>
    <property type="match status" value="1"/>
</dbReference>
<dbReference type="PANTHER" id="PTHR23267">
    <property type="entry name" value="IMMUNOGLOBULIN LIGHT CHAIN"/>
    <property type="match status" value="1"/>
</dbReference>